<dbReference type="CDD" id="cd20379">
    <property type="entry name" value="Tudor_dTUD-like"/>
    <property type="match status" value="1"/>
</dbReference>
<dbReference type="VEuPathDB" id="VectorBase:AMAM010111"/>
<evidence type="ECO:0000313" key="3">
    <source>
        <dbReference type="Proteomes" id="UP000075901"/>
    </source>
</evidence>
<dbReference type="InterPro" id="IPR002999">
    <property type="entry name" value="Tudor"/>
</dbReference>
<organism evidence="2 3">
    <name type="scientific">Anopheles maculatus</name>
    <dbReference type="NCBI Taxonomy" id="74869"/>
    <lineage>
        <taxon>Eukaryota</taxon>
        <taxon>Metazoa</taxon>
        <taxon>Ecdysozoa</taxon>
        <taxon>Arthropoda</taxon>
        <taxon>Hexapoda</taxon>
        <taxon>Insecta</taxon>
        <taxon>Pterygota</taxon>
        <taxon>Neoptera</taxon>
        <taxon>Endopterygota</taxon>
        <taxon>Diptera</taxon>
        <taxon>Nematocera</taxon>
        <taxon>Culicoidea</taxon>
        <taxon>Culicidae</taxon>
        <taxon>Anophelinae</taxon>
        <taxon>Anopheles</taxon>
        <taxon>Anopheles maculatus group</taxon>
    </lineage>
</organism>
<reference evidence="3" key="1">
    <citation type="submission" date="2013-09" db="EMBL/GenBank/DDBJ databases">
        <title>The Genome Sequence of Anopheles maculatus species B.</title>
        <authorList>
            <consortium name="The Broad Institute Genomics Platform"/>
            <person name="Neafsey D.E."/>
            <person name="Besansky N."/>
            <person name="Howell P."/>
            <person name="Walton C."/>
            <person name="Young S.K."/>
            <person name="Zeng Q."/>
            <person name="Gargeya S."/>
            <person name="Fitzgerald M."/>
            <person name="Haas B."/>
            <person name="Abouelleil A."/>
            <person name="Allen A.W."/>
            <person name="Alvarado L."/>
            <person name="Arachchi H.M."/>
            <person name="Berlin A.M."/>
            <person name="Chapman S.B."/>
            <person name="Gainer-Dewar J."/>
            <person name="Goldberg J."/>
            <person name="Griggs A."/>
            <person name="Gujja S."/>
            <person name="Hansen M."/>
            <person name="Howarth C."/>
            <person name="Imamovic A."/>
            <person name="Ireland A."/>
            <person name="Larimer J."/>
            <person name="McCowan C."/>
            <person name="Murphy C."/>
            <person name="Pearson M."/>
            <person name="Poon T.W."/>
            <person name="Priest M."/>
            <person name="Roberts A."/>
            <person name="Saif S."/>
            <person name="Shea T."/>
            <person name="Sisk P."/>
            <person name="Sykes S."/>
            <person name="Wortman J."/>
            <person name="Nusbaum C."/>
            <person name="Birren B."/>
        </authorList>
    </citation>
    <scope>NUCLEOTIDE SEQUENCE [LARGE SCALE GENOMIC DNA]</scope>
    <source>
        <strain evidence="3">maculatus3</strain>
    </source>
</reference>
<dbReference type="EnsemblMetazoa" id="AMAM010111-RA">
    <property type="protein sequence ID" value="AMAM010111-PA"/>
    <property type="gene ID" value="AMAM010111"/>
</dbReference>
<proteinExistence type="predicted"/>
<dbReference type="SUPFAM" id="SSF63748">
    <property type="entry name" value="Tudor/PWWP/MBT"/>
    <property type="match status" value="1"/>
</dbReference>
<keyword evidence="3" id="KW-1185">Reference proteome</keyword>
<evidence type="ECO:0000259" key="1">
    <source>
        <dbReference type="PROSITE" id="PS50304"/>
    </source>
</evidence>
<protein>
    <submittedName>
        <fullName evidence="2">Tudor domain-containing protein</fullName>
    </submittedName>
</protein>
<feature type="domain" description="Tudor" evidence="1">
    <location>
        <begin position="4"/>
        <end position="60"/>
    </location>
</feature>
<reference evidence="2" key="2">
    <citation type="submission" date="2020-05" db="UniProtKB">
        <authorList>
            <consortium name="EnsemblMetazoa"/>
        </authorList>
    </citation>
    <scope>IDENTIFICATION</scope>
    <source>
        <strain evidence="2">maculatus3</strain>
    </source>
</reference>
<dbReference type="PROSITE" id="PS50304">
    <property type="entry name" value="TUDOR"/>
    <property type="match status" value="1"/>
</dbReference>
<sequence length="337" mass="37719">MSVPPAEGDIVFAAYDGDYFRAVVKSISNATAEVFFPDFGNSQTVQWNTLKEIPDPKIKYANCLTHAVWIQNVPSFTMGMKKFLNTLVDVTEFMLYTVIDVQNTSIKMVEMYQSNEQYYLSVKLRNFNLQPTPTGTTKELSVQPKSPQHTSKYVITNPNAYKPVFLEELIDPDTIEGKGIELVIINATENQLCVVPKSNYTQFTTMLKDSDVYGKIDPNPYKPKENEACLIKADGIWYRAVTLQPSDGASNIYLLDELQCIGAENVEIRRYPPGLTRQQFVVECVCENTNVLLEAMGGSITNADSMSGRSMVADVYNSQAEEDAYETTHLTIISVGN</sequence>
<name>A0A182SN67_9DIPT</name>
<dbReference type="Proteomes" id="UP000075901">
    <property type="component" value="Unassembled WGS sequence"/>
</dbReference>
<dbReference type="SMART" id="SM00333">
    <property type="entry name" value="TUDOR"/>
    <property type="match status" value="2"/>
</dbReference>
<dbReference type="Gene3D" id="2.30.30.140">
    <property type="match status" value="1"/>
</dbReference>
<dbReference type="Pfam" id="PF00567">
    <property type="entry name" value="TUDOR"/>
    <property type="match status" value="2"/>
</dbReference>
<dbReference type="AlphaFoldDB" id="A0A182SN67"/>
<evidence type="ECO:0000313" key="2">
    <source>
        <dbReference type="EnsemblMetazoa" id="AMAM010111-PA"/>
    </source>
</evidence>
<accession>A0A182SN67</accession>